<comment type="caution">
    <text evidence="1">The sequence shown here is derived from an EMBL/GenBank/DDBJ whole genome shotgun (WGS) entry which is preliminary data.</text>
</comment>
<name>A0A401X7V8_ACEPA</name>
<sequence>MIDLVRSRAPFPIALYKVAKRSARRPEKFFENLNSCGYYIPFYVGQDNNYVFGINPDPDGPTNIATTEQIMDSSNTTPPLGLYYHLA</sequence>
<proteinExistence type="predicted"/>
<evidence type="ECO:0000313" key="2">
    <source>
        <dbReference type="Proteomes" id="UP000287385"/>
    </source>
</evidence>
<protein>
    <submittedName>
        <fullName evidence="1">Uncharacterized protein</fullName>
    </submittedName>
</protein>
<dbReference type="Proteomes" id="UP000287385">
    <property type="component" value="Unassembled WGS sequence"/>
</dbReference>
<gene>
    <name evidence="1" type="ORF">NBRC3278_3053</name>
</gene>
<dbReference type="EMBL" id="BDEV01000137">
    <property type="protein sequence ID" value="GCD63960.1"/>
    <property type="molecule type" value="Genomic_DNA"/>
</dbReference>
<evidence type="ECO:0000313" key="1">
    <source>
        <dbReference type="EMBL" id="GCD63960.1"/>
    </source>
</evidence>
<reference evidence="1 2" key="1">
    <citation type="submission" date="2016-06" db="EMBL/GenBank/DDBJ databases">
        <title>Acetobacter pasteurianus NBRC 3278 whole genome sequencing project.</title>
        <authorList>
            <person name="Matsutani M."/>
            <person name="Shiwa Y."/>
            <person name="Okamoto-Kainuma A."/>
            <person name="Ishikawa M."/>
            <person name="Koizumi Y."/>
            <person name="Yoshikawa H."/>
            <person name="Yakushi T."/>
            <person name="Matsushita K."/>
        </authorList>
    </citation>
    <scope>NUCLEOTIDE SEQUENCE [LARGE SCALE GENOMIC DNA]</scope>
    <source>
        <strain evidence="1 2">NBRC 3278</strain>
    </source>
</reference>
<accession>A0A401X7V8</accession>
<organism evidence="1 2">
    <name type="scientific">Acetobacter pasteurianus NBRC 3278</name>
    <dbReference type="NCBI Taxonomy" id="1226660"/>
    <lineage>
        <taxon>Bacteria</taxon>
        <taxon>Pseudomonadati</taxon>
        <taxon>Pseudomonadota</taxon>
        <taxon>Alphaproteobacteria</taxon>
        <taxon>Acetobacterales</taxon>
        <taxon>Acetobacteraceae</taxon>
        <taxon>Acetobacter</taxon>
    </lineage>
</organism>
<keyword evidence="2" id="KW-1185">Reference proteome</keyword>
<dbReference type="AlphaFoldDB" id="A0A401X7V8"/>